<sequence>MSFFDSSVVEKISDTSVLLQLFAHRNKNQHRRSIWWRHFSIFRRQVHALEHDLKQLTNTPATHVERTKLKRETPMLKARVEQRIESWPVAQWQHAFSQLMADGRFAQLGLVLLAALAQICALMHITTHLEALSENEIQQALNDFGREHWQGEQGLTEDVGAVVARDTATSTTPTEVDTARRPRTATNIKSKAVRTKRRRRTQ</sequence>
<proteinExistence type="predicted"/>
<reference evidence="3 4" key="1">
    <citation type="journal article" date="2016" name="Sci. Rep.">
        <title>Peltaster fructicola genome reveals evolution from an invasive phytopathogen to an ectophytic parasite.</title>
        <authorList>
            <person name="Xu C."/>
            <person name="Chen H."/>
            <person name="Gleason M.L."/>
            <person name="Xu J.R."/>
            <person name="Liu H."/>
            <person name="Zhang R."/>
            <person name="Sun G."/>
        </authorList>
    </citation>
    <scope>NUCLEOTIDE SEQUENCE [LARGE SCALE GENOMIC DNA]</scope>
    <source>
        <strain evidence="3 4">LNHT1506</strain>
    </source>
</reference>
<dbReference type="AlphaFoldDB" id="A0A6H0XZK3"/>
<evidence type="ECO:0000313" key="3">
    <source>
        <dbReference type="EMBL" id="QIW99839.1"/>
    </source>
</evidence>
<organism evidence="3 4">
    <name type="scientific">Peltaster fructicola</name>
    <dbReference type="NCBI Taxonomy" id="286661"/>
    <lineage>
        <taxon>Eukaryota</taxon>
        <taxon>Fungi</taxon>
        <taxon>Dikarya</taxon>
        <taxon>Ascomycota</taxon>
        <taxon>Pezizomycotina</taxon>
        <taxon>Dothideomycetes</taxon>
        <taxon>Dothideomycetes incertae sedis</taxon>
        <taxon>Peltaster</taxon>
    </lineage>
</organism>
<dbReference type="EMBL" id="CP051141">
    <property type="protein sequence ID" value="QIW99839.1"/>
    <property type="molecule type" value="Genomic_DNA"/>
</dbReference>
<accession>A0A6H0XZK3</accession>
<dbReference type="CDD" id="cd22573">
    <property type="entry name" value="RMP1_RBD"/>
    <property type="match status" value="1"/>
</dbReference>
<keyword evidence="4" id="KW-1185">Reference proteome</keyword>
<dbReference type="Pfam" id="PF20945">
    <property type="entry name" value="RMP1"/>
    <property type="match status" value="1"/>
</dbReference>
<evidence type="ECO:0000256" key="1">
    <source>
        <dbReference type="SAM" id="MobiDB-lite"/>
    </source>
</evidence>
<evidence type="ECO:0000259" key="2">
    <source>
        <dbReference type="Pfam" id="PF20945"/>
    </source>
</evidence>
<dbReference type="InterPro" id="IPR047204">
    <property type="entry name" value="RMP1_RBD"/>
</dbReference>
<dbReference type="GO" id="GO:0000294">
    <property type="term" value="P:nuclear-transcribed mRNA catabolic process, RNase MRP-dependent"/>
    <property type="evidence" value="ECO:0007669"/>
    <property type="project" value="TreeGrafter"/>
</dbReference>
<protein>
    <recommendedName>
        <fullName evidence="2">RNase MRP protein 1 RNA binding domain-containing protein</fullName>
    </recommendedName>
</protein>
<name>A0A6H0XZK3_9PEZI</name>
<evidence type="ECO:0000313" key="4">
    <source>
        <dbReference type="Proteomes" id="UP000503462"/>
    </source>
</evidence>
<dbReference type="OrthoDB" id="5414547at2759"/>
<feature type="compositionally biased region" description="Basic residues" evidence="1">
    <location>
        <begin position="191"/>
        <end position="202"/>
    </location>
</feature>
<dbReference type="GO" id="GO:0042134">
    <property type="term" value="F:rRNA primary transcript binding"/>
    <property type="evidence" value="ECO:0007669"/>
    <property type="project" value="InterPro"/>
</dbReference>
<feature type="region of interest" description="Disordered" evidence="1">
    <location>
        <begin position="167"/>
        <end position="202"/>
    </location>
</feature>
<dbReference type="InterPro" id="IPR047205">
    <property type="entry name" value="RMP1"/>
</dbReference>
<dbReference type="GO" id="GO:0000172">
    <property type="term" value="C:ribonuclease MRP complex"/>
    <property type="evidence" value="ECO:0007669"/>
    <property type="project" value="InterPro"/>
</dbReference>
<gene>
    <name evidence="3" type="ORF">AMS68_005357</name>
</gene>
<dbReference type="PANTHER" id="PTHR37792:SF1">
    <property type="entry name" value="RIBONUCLEASE MRP PROTEIN SUBUNIT RMP1"/>
    <property type="match status" value="1"/>
</dbReference>
<dbReference type="PANTHER" id="PTHR37792">
    <property type="entry name" value="RIBONUCLEASE MRP PROTEIN SUBUNIT RMP1"/>
    <property type="match status" value="1"/>
</dbReference>
<dbReference type="Proteomes" id="UP000503462">
    <property type="component" value="Chromosome 3"/>
</dbReference>
<feature type="domain" description="RNase MRP protein 1 RNA binding" evidence="2">
    <location>
        <begin position="18"/>
        <end position="118"/>
    </location>
</feature>
<dbReference type="GO" id="GO:0000466">
    <property type="term" value="P:maturation of 5.8S rRNA from tricistronic rRNA transcript (SSU-rRNA, 5.8S rRNA, LSU-rRNA)"/>
    <property type="evidence" value="ECO:0007669"/>
    <property type="project" value="TreeGrafter"/>
</dbReference>